<keyword evidence="7" id="KW-0770">Synapse</keyword>
<feature type="region of interest" description="Disordered" evidence="13">
    <location>
        <begin position="347"/>
        <end position="382"/>
    </location>
</feature>
<keyword evidence="3" id="KW-0963">Cytoplasm</keyword>
<dbReference type="GO" id="GO:0031175">
    <property type="term" value="P:neuron projection development"/>
    <property type="evidence" value="ECO:0007669"/>
    <property type="project" value="TreeGrafter"/>
</dbReference>
<organism evidence="14 15">
    <name type="scientific">Paramuricea clavata</name>
    <name type="common">Red gorgonian</name>
    <name type="synonym">Violescent sea-whip</name>
    <dbReference type="NCBI Taxonomy" id="317549"/>
    <lineage>
        <taxon>Eukaryota</taxon>
        <taxon>Metazoa</taxon>
        <taxon>Cnidaria</taxon>
        <taxon>Anthozoa</taxon>
        <taxon>Octocorallia</taxon>
        <taxon>Malacalcyonacea</taxon>
        <taxon>Plexauridae</taxon>
        <taxon>Paramuricea</taxon>
    </lineage>
</organism>
<accession>A0A6S7G2J1</accession>
<dbReference type="InterPro" id="IPR001478">
    <property type="entry name" value="PDZ"/>
</dbReference>
<gene>
    <name evidence="14" type="ORF">PACLA_8A022264</name>
</gene>
<evidence type="ECO:0000256" key="5">
    <source>
        <dbReference type="ARBA" id="ARBA00022782"/>
    </source>
</evidence>
<evidence type="ECO:0000256" key="12">
    <source>
        <dbReference type="SAM" id="Coils"/>
    </source>
</evidence>
<dbReference type="SUPFAM" id="SSF50156">
    <property type="entry name" value="PDZ domain-like"/>
    <property type="match status" value="1"/>
</dbReference>
<dbReference type="InterPro" id="IPR040645">
    <property type="entry name" value="Neurabin-1/2_PDZ"/>
</dbReference>
<keyword evidence="10" id="KW-0206">Cytoskeleton</keyword>
<dbReference type="PANTHER" id="PTHR16154">
    <property type="entry name" value="NEURABIN"/>
    <property type="match status" value="1"/>
</dbReference>
<feature type="compositionally biased region" description="Basic and acidic residues" evidence="13">
    <location>
        <begin position="54"/>
        <end position="63"/>
    </location>
</feature>
<feature type="compositionally biased region" description="Polar residues" evidence="13">
    <location>
        <begin position="97"/>
        <end position="107"/>
    </location>
</feature>
<keyword evidence="8 12" id="KW-0175">Coiled coil</keyword>
<keyword evidence="4" id="KW-0597">Phosphoprotein</keyword>
<dbReference type="EMBL" id="CACRXK020001127">
    <property type="protein sequence ID" value="CAB3987154.1"/>
    <property type="molecule type" value="Genomic_DNA"/>
</dbReference>
<dbReference type="Gene3D" id="2.30.42.10">
    <property type="match status" value="1"/>
</dbReference>
<evidence type="ECO:0000256" key="4">
    <source>
        <dbReference type="ARBA" id="ARBA00022553"/>
    </source>
</evidence>
<feature type="compositionally biased region" description="Polar residues" evidence="13">
    <location>
        <begin position="1128"/>
        <end position="1158"/>
    </location>
</feature>
<keyword evidence="5" id="KW-0221">Differentiation</keyword>
<keyword evidence="15" id="KW-1185">Reference proteome</keyword>
<feature type="compositionally biased region" description="Basic and acidic residues" evidence="13">
    <location>
        <begin position="1018"/>
        <end position="1028"/>
    </location>
</feature>
<feature type="compositionally biased region" description="Acidic residues" evidence="13">
    <location>
        <begin position="281"/>
        <end position="298"/>
    </location>
</feature>
<dbReference type="GO" id="GO:0019722">
    <property type="term" value="P:calcium-mediated signaling"/>
    <property type="evidence" value="ECO:0007669"/>
    <property type="project" value="TreeGrafter"/>
</dbReference>
<feature type="compositionally biased region" description="Basic and acidic residues" evidence="13">
    <location>
        <begin position="625"/>
        <end position="640"/>
    </location>
</feature>
<evidence type="ECO:0000256" key="11">
    <source>
        <dbReference type="ARBA" id="ARBA00034103"/>
    </source>
</evidence>
<feature type="compositionally biased region" description="Polar residues" evidence="13">
    <location>
        <begin position="114"/>
        <end position="123"/>
    </location>
</feature>
<dbReference type="OrthoDB" id="62701at2759"/>
<evidence type="ECO:0000256" key="9">
    <source>
        <dbReference type="ARBA" id="ARBA00023203"/>
    </source>
</evidence>
<feature type="region of interest" description="Disordered" evidence="13">
    <location>
        <begin position="1018"/>
        <end position="1170"/>
    </location>
</feature>
<dbReference type="Pfam" id="PF00595">
    <property type="entry name" value="PDZ"/>
    <property type="match status" value="1"/>
</dbReference>
<feature type="compositionally biased region" description="Basic and acidic residues" evidence="13">
    <location>
        <begin position="1054"/>
        <end position="1066"/>
    </location>
</feature>
<feature type="region of interest" description="Disordered" evidence="13">
    <location>
        <begin position="1"/>
        <end position="216"/>
    </location>
</feature>
<evidence type="ECO:0000256" key="2">
    <source>
        <dbReference type="ARBA" id="ARBA00022473"/>
    </source>
</evidence>
<keyword evidence="9" id="KW-0009">Actin-binding</keyword>
<evidence type="ECO:0000313" key="15">
    <source>
        <dbReference type="Proteomes" id="UP001152795"/>
    </source>
</evidence>
<dbReference type="GO" id="GO:0015629">
    <property type="term" value="C:actin cytoskeleton"/>
    <property type="evidence" value="ECO:0007669"/>
    <property type="project" value="TreeGrafter"/>
</dbReference>
<evidence type="ECO:0000256" key="8">
    <source>
        <dbReference type="ARBA" id="ARBA00023054"/>
    </source>
</evidence>
<dbReference type="GO" id="GO:0030425">
    <property type="term" value="C:dendrite"/>
    <property type="evidence" value="ECO:0007669"/>
    <property type="project" value="TreeGrafter"/>
</dbReference>
<feature type="region of interest" description="Disordered" evidence="13">
    <location>
        <begin position="233"/>
        <end position="257"/>
    </location>
</feature>
<evidence type="ECO:0000256" key="3">
    <source>
        <dbReference type="ARBA" id="ARBA00022490"/>
    </source>
</evidence>
<feature type="region of interest" description="Disordered" evidence="13">
    <location>
        <begin position="269"/>
        <end position="310"/>
    </location>
</feature>
<feature type="coiled-coil region" evidence="12">
    <location>
        <begin position="762"/>
        <end position="834"/>
    </location>
</feature>
<comment type="subcellular location">
    <subcellularLocation>
        <location evidence="1">Cytoplasm</location>
        <location evidence="1">Cytoskeleton</location>
    </subcellularLocation>
    <subcellularLocation>
        <location evidence="11">Synapse</location>
    </subcellularLocation>
</comment>
<evidence type="ECO:0000256" key="7">
    <source>
        <dbReference type="ARBA" id="ARBA00023018"/>
    </source>
</evidence>
<dbReference type="GO" id="GO:0005737">
    <property type="term" value="C:cytoplasm"/>
    <property type="evidence" value="ECO:0007669"/>
    <property type="project" value="TreeGrafter"/>
</dbReference>
<dbReference type="GO" id="GO:0051015">
    <property type="term" value="F:actin filament binding"/>
    <property type="evidence" value="ECO:0007669"/>
    <property type="project" value="TreeGrafter"/>
</dbReference>
<feature type="compositionally biased region" description="Basic and acidic residues" evidence="13">
    <location>
        <begin position="127"/>
        <end position="139"/>
    </location>
</feature>
<dbReference type="GO" id="GO:0007015">
    <property type="term" value="P:actin filament organization"/>
    <property type="evidence" value="ECO:0007669"/>
    <property type="project" value="TreeGrafter"/>
</dbReference>
<keyword evidence="6" id="KW-0524">Neurogenesis</keyword>
<feature type="region of interest" description="Disordered" evidence="13">
    <location>
        <begin position="530"/>
        <end position="550"/>
    </location>
</feature>
<evidence type="ECO:0000313" key="14">
    <source>
        <dbReference type="EMBL" id="CAB3987154.1"/>
    </source>
</evidence>
<dbReference type="FunFam" id="2.30.42.10:FF:000010">
    <property type="entry name" value="Neurabin-1 isoform 1"/>
    <property type="match status" value="1"/>
</dbReference>
<evidence type="ECO:0000256" key="1">
    <source>
        <dbReference type="ARBA" id="ARBA00004245"/>
    </source>
</evidence>
<feature type="compositionally biased region" description="Polar residues" evidence="13">
    <location>
        <begin position="892"/>
        <end position="911"/>
    </location>
</feature>
<dbReference type="InterPro" id="IPR043446">
    <property type="entry name" value="Neurabin-like"/>
</dbReference>
<feature type="compositionally biased region" description="Basic and acidic residues" evidence="13">
    <location>
        <begin position="299"/>
        <end position="310"/>
    </location>
</feature>
<keyword evidence="2" id="KW-0217">Developmental protein</keyword>
<evidence type="ECO:0000256" key="13">
    <source>
        <dbReference type="SAM" id="MobiDB-lite"/>
    </source>
</evidence>
<dbReference type="PROSITE" id="PS50106">
    <property type="entry name" value="PDZ"/>
    <property type="match status" value="1"/>
</dbReference>
<feature type="region of interest" description="Disordered" evidence="13">
    <location>
        <begin position="607"/>
        <end position="641"/>
    </location>
</feature>
<proteinExistence type="predicted"/>
<feature type="compositionally biased region" description="Polar residues" evidence="13">
    <location>
        <begin position="189"/>
        <end position="213"/>
    </location>
</feature>
<evidence type="ECO:0000256" key="10">
    <source>
        <dbReference type="ARBA" id="ARBA00023212"/>
    </source>
</evidence>
<dbReference type="PANTHER" id="PTHR16154:SF28">
    <property type="entry name" value="STERILE ALPHA MOTIF DOMAIN-CONTAINING PROTEIN 14"/>
    <property type="match status" value="1"/>
</dbReference>
<dbReference type="GO" id="GO:0014069">
    <property type="term" value="C:postsynaptic density"/>
    <property type="evidence" value="ECO:0007669"/>
    <property type="project" value="TreeGrafter"/>
</dbReference>
<name>A0A6S7G2J1_PARCT</name>
<protein>
    <submittedName>
        <fullName evidence="14">Neurabin-1-like isoform X1</fullName>
    </submittedName>
</protein>
<evidence type="ECO:0000256" key="6">
    <source>
        <dbReference type="ARBA" id="ARBA00022902"/>
    </source>
</evidence>
<dbReference type="AlphaFoldDB" id="A0A6S7G2J1"/>
<dbReference type="Proteomes" id="UP001152795">
    <property type="component" value="Unassembled WGS sequence"/>
</dbReference>
<dbReference type="Pfam" id="PF17817">
    <property type="entry name" value="PDZ_5"/>
    <property type="match status" value="1"/>
</dbReference>
<feature type="compositionally biased region" description="Polar residues" evidence="13">
    <location>
        <begin position="1"/>
        <end position="15"/>
    </location>
</feature>
<dbReference type="CDD" id="cd06790">
    <property type="entry name" value="PDZ_neurabin-like"/>
    <property type="match status" value="1"/>
</dbReference>
<feature type="compositionally biased region" description="Basic and acidic residues" evidence="13">
    <location>
        <begin position="350"/>
        <end position="359"/>
    </location>
</feature>
<feature type="compositionally biased region" description="Polar residues" evidence="13">
    <location>
        <begin position="69"/>
        <end position="88"/>
    </location>
</feature>
<dbReference type="SMART" id="SM00228">
    <property type="entry name" value="PDZ"/>
    <property type="match status" value="1"/>
</dbReference>
<sequence>MSEYGLQTSRRTQYNGAGLNNDRITRRKRTLDDTESNQIQDFNGAKTAETEPPGSKDEEDKYYRYLLRKSSSNRRSQTEDSLATQNGNLALRDERASSSNLTGQPFVNNDRKSNSPSPTNHDIQGNRPDRRPRVKDLRSLFDSGKAEQNGENSKSKEIGSHVKTSGYRANTDQALSRGLANVNKETVKTNDTQAKKSGQTSRQAYIDTTSNGDIDNDAWADDIVPLERARVFSDPGGKLSRGQASKQNGQAFKGIKLSQEEAKGAWRLSLSAGRHTKETSSEEEESDSSEGLDEEQDPNDSRQRISDKKVIQMLQKRHPTGELKKMFDGPEAFNATTKRQSFHESYNNLLDDRESERSTLPRGTTNENDLEESPRVDASPLQDQVHEDLSQKYLDNKPTKDNNFAPIGDINVSQFIASPPPERPVRDNIIEAQQANVTESAQLDTSNTQADSYKSMYHDFLKKEGVAPAVTPSPTKTTYRYTRETYRPPLYSEDSEADSEILGDGKSEEVVNNSLTPEQVVKNNEQLLESHEPLDKEESIPRNDSIDDLMPKEYDDEMHEEDLVHESSYDESDDIGGGTSPELKSNFQFNYILKHYDDLDVAKDNTDGKTKGKKRGVRFTNSPHSVHETYHPLDYERGNDDIDPVSSSAEWELEKRVDKMDVFSVDLDKGDQRGLGLSIVGLGVGTDSGVEKLGIFVKSLTSGGAAEADGRIQVNDQILEVDGISLVGVSQLFAAQTLKNTKGTVTFLMGREKGRHVSKVDADKYVTKCEELEDELNQAKQRIRELEAEKVVEKVTATGEDSDESNTDGLKQRLRSLEEKLSRQKKVLALLNASITIFRNSWMKRKNTLLKEQLKARSIPRDNNGFSSGDEPTVQQLQARIRELEAALRANGQNDVSRARSQGNNDDSSIFDQYIQPTRGGLEASQSFSQESESDLDDIVKAVPAGTGSDMSDVPETAVLDHTMQQDKIHAGQAADVKRRRPSREHIHRLSRDLDPDQQAEIMNKSVEDLVEKVREYAEDPSLDEKPRRPLTGYYADSKDLEASSRVRPLHVPVNDRGRLVKEPLEQRNSLPRTRKARGGQDALAEKSKSMEDLSSGSSHEVLDELKIPAKPRRERISPVNSDEKSSKGQASLAVSPSSSTGEGMSDHGSLQATSSGSIPDDSKPVMAEWKNRPLPSGIRISWGCGVAVTPQGMVDPRDEDPEALRFSPL</sequence>
<feature type="region of interest" description="Disordered" evidence="13">
    <location>
        <begin position="892"/>
        <end position="912"/>
    </location>
</feature>
<dbReference type="InterPro" id="IPR036034">
    <property type="entry name" value="PDZ_sf"/>
</dbReference>
<comment type="caution">
    <text evidence="14">The sequence shown here is derived from an EMBL/GenBank/DDBJ whole genome shotgun (WGS) entry which is preliminary data.</text>
</comment>
<reference evidence="14" key="1">
    <citation type="submission" date="2020-04" db="EMBL/GenBank/DDBJ databases">
        <authorList>
            <person name="Alioto T."/>
            <person name="Alioto T."/>
            <person name="Gomez Garrido J."/>
        </authorList>
    </citation>
    <scope>NUCLEOTIDE SEQUENCE</scope>
    <source>
        <strain evidence="14">A484AB</strain>
    </source>
</reference>